<feature type="transmembrane region" description="Helical" evidence="1">
    <location>
        <begin position="224"/>
        <end position="246"/>
    </location>
</feature>
<reference evidence="2 3" key="1">
    <citation type="submission" date="2019-10" db="EMBL/GenBank/DDBJ databases">
        <title>Gracilibacillus sp. nov. isolated from rice seeds.</title>
        <authorList>
            <person name="He S."/>
        </authorList>
    </citation>
    <scope>NUCLEOTIDE SEQUENCE [LARGE SCALE GENOMIC DNA]</scope>
    <source>
        <strain evidence="2 3">TD8</strain>
    </source>
</reference>
<dbReference type="Proteomes" id="UP000480246">
    <property type="component" value="Unassembled WGS sequence"/>
</dbReference>
<evidence type="ECO:0008006" key="4">
    <source>
        <dbReference type="Google" id="ProtNLM"/>
    </source>
</evidence>
<dbReference type="RefSeq" id="WP_153406371.1">
    <property type="nucleotide sequence ID" value="NZ_ML762445.1"/>
</dbReference>
<evidence type="ECO:0000256" key="1">
    <source>
        <dbReference type="SAM" id="Phobius"/>
    </source>
</evidence>
<keyword evidence="3" id="KW-1185">Reference proteome</keyword>
<feature type="transmembrane region" description="Helical" evidence="1">
    <location>
        <begin position="101"/>
        <end position="127"/>
    </location>
</feature>
<organism evidence="2 3">
    <name type="scientific">Gracilibacillus oryzae</name>
    <dbReference type="NCBI Taxonomy" id="1672701"/>
    <lineage>
        <taxon>Bacteria</taxon>
        <taxon>Bacillati</taxon>
        <taxon>Bacillota</taxon>
        <taxon>Bacilli</taxon>
        <taxon>Bacillales</taxon>
        <taxon>Bacillaceae</taxon>
        <taxon>Gracilibacillus</taxon>
    </lineage>
</organism>
<feature type="transmembrane region" description="Helical" evidence="1">
    <location>
        <begin position="59"/>
        <end position="80"/>
    </location>
</feature>
<dbReference type="OrthoDB" id="2081522at2"/>
<feature type="transmembrane region" description="Helical" evidence="1">
    <location>
        <begin position="178"/>
        <end position="195"/>
    </location>
</feature>
<evidence type="ECO:0000313" key="3">
    <source>
        <dbReference type="Proteomes" id="UP000480246"/>
    </source>
</evidence>
<protein>
    <recommendedName>
        <fullName evidence="4">ABC transporter permease</fullName>
    </recommendedName>
</protein>
<feature type="transmembrane region" description="Helical" evidence="1">
    <location>
        <begin position="147"/>
        <end position="171"/>
    </location>
</feature>
<name>A0A7C8GRH8_9BACI</name>
<comment type="caution">
    <text evidence="2">The sequence shown here is derived from an EMBL/GenBank/DDBJ whole genome shotgun (WGS) entry which is preliminary data.</text>
</comment>
<keyword evidence="1" id="KW-0472">Membrane</keyword>
<keyword evidence="1" id="KW-1133">Transmembrane helix</keyword>
<evidence type="ECO:0000313" key="2">
    <source>
        <dbReference type="EMBL" id="KAB8127092.1"/>
    </source>
</evidence>
<dbReference type="AlphaFoldDB" id="A0A7C8GRH8"/>
<feature type="transmembrane region" description="Helical" evidence="1">
    <location>
        <begin position="20"/>
        <end position="39"/>
    </location>
</feature>
<dbReference type="EMBL" id="WEID01000096">
    <property type="protein sequence ID" value="KAB8127092.1"/>
    <property type="molecule type" value="Genomic_DNA"/>
</dbReference>
<gene>
    <name evidence="2" type="ORF">F9U64_18530</name>
</gene>
<proteinExistence type="predicted"/>
<sequence>MKHLIKADFKKIMYLPSYRYMILATILLSIVFGIIFLFTIEVTQGKLLTELSVLEVIDITLLGMDAAAIMLIIFAAIFVTKDLTSGAVHTNLAITPIRRKYYLTKLSFIAILSIIISTALIIVFFVFDQFIISINQMGALSFDSGFFAKILGSVLMVLFYSLLSAAGAFYFQSTPGGIAFALSVMFLPALIKMFPDDVSELLLSVFPEKSLHTFININATNSSWVGAITVLLIWIMLTCAISFWRFKKIDY</sequence>
<accession>A0A7C8GRH8</accession>
<keyword evidence="1" id="KW-0812">Transmembrane</keyword>